<comment type="subcellular location">
    <subcellularLocation>
        <location evidence="1">Membrane</location>
    </subcellularLocation>
</comment>
<organism evidence="5">
    <name type="scientific">Stegastes partitus</name>
    <name type="common">bicolor damselfish</name>
    <dbReference type="NCBI Taxonomy" id="144197"/>
    <lineage>
        <taxon>Eukaryota</taxon>
        <taxon>Metazoa</taxon>
        <taxon>Chordata</taxon>
        <taxon>Craniata</taxon>
        <taxon>Vertebrata</taxon>
        <taxon>Euteleostomi</taxon>
        <taxon>Actinopterygii</taxon>
        <taxon>Neopterygii</taxon>
        <taxon>Teleostei</taxon>
        <taxon>Neoteleostei</taxon>
        <taxon>Acanthomorphata</taxon>
        <taxon>Ovalentaria</taxon>
        <taxon>Pomacentridae</taxon>
        <taxon>Stegastes</taxon>
    </lineage>
</organism>
<name>A0A3B5AK17_9TELE</name>
<dbReference type="Pfam" id="PF07686">
    <property type="entry name" value="V-set"/>
    <property type="match status" value="1"/>
</dbReference>
<dbReference type="InterPro" id="IPR050504">
    <property type="entry name" value="IgSF_BTN/MOG"/>
</dbReference>
<keyword evidence="2" id="KW-0472">Membrane</keyword>
<keyword evidence="3" id="KW-0393">Immunoglobulin domain</keyword>
<evidence type="ECO:0000256" key="3">
    <source>
        <dbReference type="ARBA" id="ARBA00023319"/>
    </source>
</evidence>
<dbReference type="AlphaFoldDB" id="A0A3B5AK17"/>
<protein>
    <recommendedName>
        <fullName evidence="4">Ig-like domain-containing protein</fullName>
    </recommendedName>
</protein>
<dbReference type="GO" id="GO:0009897">
    <property type="term" value="C:external side of plasma membrane"/>
    <property type="evidence" value="ECO:0007669"/>
    <property type="project" value="TreeGrafter"/>
</dbReference>
<feature type="domain" description="Ig-like" evidence="4">
    <location>
        <begin position="1"/>
        <end position="109"/>
    </location>
</feature>
<dbReference type="GeneTree" id="ENSGT01030000234884"/>
<dbReference type="SUPFAM" id="SSF48726">
    <property type="entry name" value="Immunoglobulin"/>
    <property type="match status" value="1"/>
</dbReference>
<dbReference type="InterPro" id="IPR036179">
    <property type="entry name" value="Ig-like_dom_sf"/>
</dbReference>
<dbReference type="InterPro" id="IPR007110">
    <property type="entry name" value="Ig-like_dom"/>
</dbReference>
<dbReference type="GO" id="GO:0001817">
    <property type="term" value="P:regulation of cytokine production"/>
    <property type="evidence" value="ECO:0007669"/>
    <property type="project" value="TreeGrafter"/>
</dbReference>
<dbReference type="Gene3D" id="2.60.40.10">
    <property type="entry name" value="Immunoglobulins"/>
    <property type="match status" value="1"/>
</dbReference>
<proteinExistence type="predicted"/>
<reference evidence="5" key="1">
    <citation type="submission" date="2023-09" db="UniProtKB">
        <authorList>
            <consortium name="Ensembl"/>
        </authorList>
    </citation>
    <scope>IDENTIFICATION</scope>
</reference>
<dbReference type="PANTHER" id="PTHR24100:SF151">
    <property type="entry name" value="ICOS LIGAND"/>
    <property type="match status" value="1"/>
</dbReference>
<evidence type="ECO:0000256" key="1">
    <source>
        <dbReference type="ARBA" id="ARBA00004370"/>
    </source>
</evidence>
<dbReference type="GO" id="GO:0005102">
    <property type="term" value="F:signaling receptor binding"/>
    <property type="evidence" value="ECO:0007669"/>
    <property type="project" value="TreeGrafter"/>
</dbReference>
<dbReference type="InterPro" id="IPR013106">
    <property type="entry name" value="Ig_V-set"/>
</dbReference>
<dbReference type="GO" id="GO:0050852">
    <property type="term" value="P:T cell receptor signaling pathway"/>
    <property type="evidence" value="ECO:0007669"/>
    <property type="project" value="TreeGrafter"/>
</dbReference>
<accession>A0A3B5AK17</accession>
<evidence type="ECO:0000259" key="4">
    <source>
        <dbReference type="PROSITE" id="PS50835"/>
    </source>
</evidence>
<dbReference type="Ensembl" id="ENSSPAT00000021086.1">
    <property type="protein sequence ID" value="ENSSPAP00000020771.1"/>
    <property type="gene ID" value="ENSSPAG00000015666.1"/>
</dbReference>
<sequence length="140" mass="16372">LLRCYVFLCFIISDDLSILPSFSAVPIIAVDVFEKTLEWSRSDQTGMLVYVWRSRHEFEQAKHPSYKGRTSLFADQLRHGNISLKLSNLKLSDKGTYRCFIVEDNKRIFTQLVAEQEKKVKVEKEVTSLKKQVHLCILYR</sequence>
<dbReference type="PANTHER" id="PTHR24100">
    <property type="entry name" value="BUTYROPHILIN"/>
    <property type="match status" value="1"/>
</dbReference>
<evidence type="ECO:0000256" key="2">
    <source>
        <dbReference type="ARBA" id="ARBA00023136"/>
    </source>
</evidence>
<dbReference type="InterPro" id="IPR013783">
    <property type="entry name" value="Ig-like_fold"/>
</dbReference>
<dbReference type="PROSITE" id="PS50835">
    <property type="entry name" value="IG_LIKE"/>
    <property type="match status" value="1"/>
</dbReference>
<evidence type="ECO:0000313" key="5">
    <source>
        <dbReference type="Ensembl" id="ENSSPAP00000020771.1"/>
    </source>
</evidence>